<evidence type="ECO:0000256" key="1">
    <source>
        <dbReference type="ARBA" id="ARBA00004123"/>
    </source>
</evidence>
<dbReference type="GO" id="GO:0006281">
    <property type="term" value="P:DNA repair"/>
    <property type="evidence" value="ECO:0007669"/>
    <property type="project" value="UniProtKB-UniRule"/>
</dbReference>
<comment type="similarity">
    <text evidence="2 5">Belongs to the MET18/MMS19 family.</text>
</comment>
<sequence length="959" mass="107069">MFEAFEAGASVDMDESVFDDRDKFKEKVAYYANVIKGNKDELLHMLESMGHVLTHRDYERRAAAVSLISDVVQILPQRFLQRQETATLLQFFVRKLDDHPVMVPPVLHGIYELIINDHEMGDTEIEKILQAILYDVPMPGLLQAERYIVYRMLAYMLLNYNSALSKIGSRFVQGCIQAIEGERDPRCLMQVFAIIPMICKNFILGELEESVFEVCACYFPVDFNPPASDAGRISREDLAEALLLCMTASAGFGKYCIPLAVEKLDSDLAVAKLDSLKLLIHGADVFPTACFKEKAVLIWRQIHNLVFVNRHEAIIPTALDCLSSLSRVLSNHKNALRALFKTIWTDLQQGEIPGMGRVLEAFASTSAEACSIALVEALPNILQLLSKNEGHRPVLVLESTTTVLSFYAALCNHQTAPQELNRLLGLLADLLCTLLTGIDDELALRAVAALRTALQIESFFTEAQLNIIKDLLVHVATHEDAPAPRDEHVLLLATAASTASLPDTVWCSLREEIDKGLNTGKLERILKMTTACAGSTLSLSKLLPYLEDCFLSFIQDVEIYYRNHLAKCLKGIADLAEMYGVSFDHTSLLENTMIAWMDTVKSGHKNESSESFADVSDLLETLSEKCSSSDMQNIIAYVEEACIDTSLADTSLLLLRCIVCHARPEALCTTNWRFVQQLIDTHCQREGEHVPQCLAGYVNKLPDAILEETLACLWPRLEPEWTVAKAELLLWVTKALLLRGYPDLIPCTMLLKELLKDEKLGRPVAESFKQILQPSVLTTEGHCTIKLMHPQRFFVETVDFLIEGFNSATSEAVKENFLMGLSCQIAYVPKPVVNTYIDQILPILATALSSAEESVIEECVLPCLTENVGLMASCLDSVLAQLLRLAKPPFSMEVRRSALECLLRLSSIEEDKLLPYRQQVVQGLTQCLADRKRIVRQVAARAASMWHMVGEPKGVRNQM</sequence>
<keyword evidence="5" id="KW-0227">DNA damage</keyword>
<comment type="subunit">
    <text evidence="5">Component of the CIA complex.</text>
</comment>
<organism evidence="8">
    <name type="scientific">Rhipicephalus appendiculatus</name>
    <name type="common">Brown ear tick</name>
    <dbReference type="NCBI Taxonomy" id="34631"/>
    <lineage>
        <taxon>Eukaryota</taxon>
        <taxon>Metazoa</taxon>
        <taxon>Ecdysozoa</taxon>
        <taxon>Arthropoda</taxon>
        <taxon>Chelicerata</taxon>
        <taxon>Arachnida</taxon>
        <taxon>Acari</taxon>
        <taxon>Parasitiformes</taxon>
        <taxon>Ixodida</taxon>
        <taxon>Ixodoidea</taxon>
        <taxon>Ixodidae</taxon>
        <taxon>Rhipicephalinae</taxon>
        <taxon>Rhipicephalus</taxon>
        <taxon>Rhipicephalus</taxon>
    </lineage>
</organism>
<dbReference type="Pfam" id="PF14500">
    <property type="entry name" value="MMS19_N"/>
    <property type="match status" value="1"/>
</dbReference>
<evidence type="ECO:0000259" key="7">
    <source>
        <dbReference type="Pfam" id="PF14500"/>
    </source>
</evidence>
<evidence type="ECO:0000259" key="6">
    <source>
        <dbReference type="Pfam" id="PF12460"/>
    </source>
</evidence>
<dbReference type="GO" id="GO:0005634">
    <property type="term" value="C:nucleus"/>
    <property type="evidence" value="ECO:0007669"/>
    <property type="project" value="UniProtKB-SubCell"/>
</dbReference>
<dbReference type="GO" id="GO:0016226">
    <property type="term" value="P:iron-sulfur cluster assembly"/>
    <property type="evidence" value="ECO:0007669"/>
    <property type="project" value="UniProtKB-UniRule"/>
</dbReference>
<dbReference type="InterPro" id="IPR024687">
    <property type="entry name" value="MMS19_C"/>
</dbReference>
<feature type="domain" description="MMS19 N-terminal" evidence="7">
    <location>
        <begin position="47"/>
        <end position="306"/>
    </location>
</feature>
<keyword evidence="3" id="KW-0677">Repeat</keyword>
<dbReference type="InterPro" id="IPR011989">
    <property type="entry name" value="ARM-like"/>
</dbReference>
<dbReference type="GO" id="GO:0097361">
    <property type="term" value="C:cytosolic [4Fe-4S] assembly targeting complex"/>
    <property type="evidence" value="ECO:0007669"/>
    <property type="project" value="UniProtKB-UniRule"/>
</dbReference>
<dbReference type="Gene3D" id="1.25.10.10">
    <property type="entry name" value="Leucine-rich Repeat Variant"/>
    <property type="match status" value="1"/>
</dbReference>
<dbReference type="Pfam" id="PF12460">
    <property type="entry name" value="MMS19_C"/>
    <property type="match status" value="1"/>
</dbReference>
<keyword evidence="5" id="KW-0206">Cytoskeleton</keyword>
<dbReference type="SUPFAM" id="SSF48371">
    <property type="entry name" value="ARM repeat"/>
    <property type="match status" value="1"/>
</dbReference>
<dbReference type="PANTHER" id="PTHR12891:SF0">
    <property type="entry name" value="MMS19 NUCLEOTIDE EXCISION REPAIR PROTEIN HOMOLOG"/>
    <property type="match status" value="1"/>
</dbReference>
<dbReference type="InterPro" id="IPR016024">
    <property type="entry name" value="ARM-type_fold"/>
</dbReference>
<protein>
    <recommendedName>
        <fullName evidence="5">MMS19 nucleotide excision repair protein</fullName>
    </recommendedName>
</protein>
<dbReference type="AlphaFoldDB" id="A0A131YRN5"/>
<feature type="domain" description="MMS19 C-terminal" evidence="6">
    <location>
        <begin position="520"/>
        <end position="905"/>
    </location>
</feature>
<dbReference type="GO" id="GO:0051604">
    <property type="term" value="P:protein maturation"/>
    <property type="evidence" value="ECO:0007669"/>
    <property type="project" value="UniProtKB-UniRule"/>
</dbReference>
<dbReference type="InterPro" id="IPR039920">
    <property type="entry name" value="MMS19"/>
</dbReference>
<proteinExistence type="inferred from homology"/>
<dbReference type="GO" id="GO:0005819">
    <property type="term" value="C:spindle"/>
    <property type="evidence" value="ECO:0007669"/>
    <property type="project" value="UniProtKB-SubCell"/>
</dbReference>
<keyword evidence="5" id="KW-0963">Cytoplasm</keyword>
<evidence type="ECO:0000256" key="5">
    <source>
        <dbReference type="RuleBase" id="RU367072"/>
    </source>
</evidence>
<comment type="function">
    <text evidence="5">Key component of the cytosolic iron-sulfur protein assembly (CIA) complex, a multiprotein complex that mediates the incorporation of iron-sulfur cluster into apoproteins specifically involved in DNA metabolism and genomic integrity. In the CIA complex, MMS19 acts as an adapter between early-acting CIA components and a subset of cellular target iron-sulfur proteins.</text>
</comment>
<evidence type="ECO:0000256" key="3">
    <source>
        <dbReference type="ARBA" id="ARBA00022737"/>
    </source>
</evidence>
<dbReference type="InterPro" id="IPR029240">
    <property type="entry name" value="MMS19_N"/>
</dbReference>
<evidence type="ECO:0000313" key="8">
    <source>
        <dbReference type="EMBL" id="JAP81924.1"/>
    </source>
</evidence>
<evidence type="ECO:0000256" key="2">
    <source>
        <dbReference type="ARBA" id="ARBA00009340"/>
    </source>
</evidence>
<keyword evidence="5" id="KW-0234">DNA repair</keyword>
<comment type="subcellular location">
    <subcellularLocation>
        <location evidence="5">Cytoplasm</location>
        <location evidence="5">Cytoskeleton</location>
        <location evidence="5">Spindle</location>
    </subcellularLocation>
    <subcellularLocation>
        <location evidence="1 5">Nucleus</location>
    </subcellularLocation>
</comment>
<reference evidence="8" key="1">
    <citation type="journal article" date="2016" name="Ticks Tick Borne Dis.">
        <title>De novo assembly and annotation of the salivary gland transcriptome of Rhipicephalus appendiculatus male and female ticks during blood feeding.</title>
        <authorList>
            <person name="de Castro M.H."/>
            <person name="de Klerk D."/>
            <person name="Pienaar R."/>
            <person name="Latif A.A."/>
            <person name="Rees D.J."/>
            <person name="Mans B.J."/>
        </authorList>
    </citation>
    <scope>NUCLEOTIDE SEQUENCE</scope>
    <source>
        <tissue evidence="8">Salivary glands</tissue>
    </source>
</reference>
<dbReference type="PANTHER" id="PTHR12891">
    <property type="entry name" value="DNA REPAIR/TRANSCRIPTION PROTEIN MET18/MMS19"/>
    <property type="match status" value="1"/>
</dbReference>
<keyword evidence="4 5" id="KW-0539">Nucleus</keyword>
<evidence type="ECO:0000256" key="4">
    <source>
        <dbReference type="ARBA" id="ARBA00023242"/>
    </source>
</evidence>
<name>A0A131YRN5_RHIAP</name>
<dbReference type="EMBL" id="GEDV01006633">
    <property type="protein sequence ID" value="JAP81924.1"/>
    <property type="molecule type" value="Transcribed_RNA"/>
</dbReference>
<accession>A0A131YRN5</accession>